<name>A0ABW3XP74_9ACTN</name>
<dbReference type="RefSeq" id="WP_381329976.1">
    <property type="nucleotide sequence ID" value="NZ_JBHTMM010000064.1"/>
</dbReference>
<evidence type="ECO:0000313" key="2">
    <source>
        <dbReference type="EMBL" id="MFD1310940.1"/>
    </source>
</evidence>
<protein>
    <submittedName>
        <fullName evidence="2">Ig-like domain-containing protein</fullName>
    </submittedName>
</protein>
<sequence length="265" mass="25314">MAVVSPGAGVPSGTVSFFDGATLLGTGTLSGGVATFTTAMLNAGSHGLTAVYGGSGTHNGSTSPVDVQTVNKANTTTSVSSSPNPSVFGQPVVLTAIVAAVAPGGGTPTGTVTFFIGGIPQTPATLTGGVATFTTSTQSVGAHSVRATYNGSSNYNTSTSSTISQTVTKANTSTALSSAPNPSLSGQPVTLTATVTPVAPGGGTPTGAVSFFDGATLLGTGGLSAGVATFTTSTLSVGSHSLTAVYSGSGSHNASTSPVVTQTVS</sequence>
<evidence type="ECO:0000259" key="1">
    <source>
        <dbReference type="Pfam" id="PF16640"/>
    </source>
</evidence>
<gene>
    <name evidence="2" type="ORF">ACFQ5X_34555</name>
</gene>
<reference evidence="3" key="1">
    <citation type="journal article" date="2019" name="Int. J. Syst. Evol. Microbiol.">
        <title>The Global Catalogue of Microorganisms (GCM) 10K type strain sequencing project: providing services to taxonomists for standard genome sequencing and annotation.</title>
        <authorList>
            <consortium name="The Broad Institute Genomics Platform"/>
            <consortium name="The Broad Institute Genome Sequencing Center for Infectious Disease"/>
            <person name="Wu L."/>
            <person name="Ma J."/>
        </authorList>
    </citation>
    <scope>NUCLEOTIDE SEQUENCE [LARGE SCALE GENOMIC DNA]</scope>
    <source>
        <strain evidence="3">CGMCC 4.7020</strain>
    </source>
</reference>
<comment type="caution">
    <text evidence="2">The sequence shown here is derived from an EMBL/GenBank/DDBJ whole genome shotgun (WGS) entry which is preliminary data.</text>
</comment>
<proteinExistence type="predicted"/>
<accession>A0ABW3XP74</accession>
<dbReference type="EMBL" id="JBHTMM010000064">
    <property type="protein sequence ID" value="MFD1310940.1"/>
    <property type="molecule type" value="Genomic_DNA"/>
</dbReference>
<organism evidence="2 3">
    <name type="scientific">Streptomyces kaempferi</name>
    <dbReference type="NCBI Taxonomy" id="333725"/>
    <lineage>
        <taxon>Bacteria</taxon>
        <taxon>Bacillati</taxon>
        <taxon>Actinomycetota</taxon>
        <taxon>Actinomycetes</taxon>
        <taxon>Kitasatosporales</taxon>
        <taxon>Streptomycetaceae</taxon>
        <taxon>Streptomyces</taxon>
    </lineage>
</organism>
<feature type="domain" description="Bacterial Ig-like" evidence="1">
    <location>
        <begin position="2"/>
        <end position="70"/>
    </location>
</feature>
<evidence type="ECO:0000313" key="3">
    <source>
        <dbReference type="Proteomes" id="UP001597058"/>
    </source>
</evidence>
<dbReference type="Proteomes" id="UP001597058">
    <property type="component" value="Unassembled WGS sequence"/>
</dbReference>
<feature type="domain" description="Bacterial Ig-like" evidence="1">
    <location>
        <begin position="80"/>
        <end position="168"/>
    </location>
</feature>
<dbReference type="Pfam" id="PF16640">
    <property type="entry name" value="Big_3_5"/>
    <property type="match status" value="3"/>
</dbReference>
<dbReference type="Gene3D" id="2.60.40.10">
    <property type="entry name" value="Immunoglobulins"/>
    <property type="match status" value="3"/>
</dbReference>
<dbReference type="InterPro" id="IPR032109">
    <property type="entry name" value="Big_3_5"/>
</dbReference>
<feature type="domain" description="Bacterial Ig-like" evidence="1">
    <location>
        <begin position="176"/>
        <end position="265"/>
    </location>
</feature>
<dbReference type="InterPro" id="IPR013783">
    <property type="entry name" value="Ig-like_fold"/>
</dbReference>
<keyword evidence="3" id="KW-1185">Reference proteome</keyword>